<dbReference type="GO" id="GO:0005886">
    <property type="term" value="C:plasma membrane"/>
    <property type="evidence" value="ECO:0007669"/>
    <property type="project" value="UniProtKB-SubCell"/>
</dbReference>
<feature type="transmembrane region" description="Helical" evidence="7">
    <location>
        <begin position="151"/>
        <end position="173"/>
    </location>
</feature>
<evidence type="ECO:0000256" key="7">
    <source>
        <dbReference type="SAM" id="Phobius"/>
    </source>
</evidence>
<evidence type="ECO:0000256" key="4">
    <source>
        <dbReference type="ARBA" id="ARBA00022692"/>
    </source>
</evidence>
<name>A0A1I4JA78_9FIRM</name>
<protein>
    <submittedName>
        <fullName evidence="8">Conserved hypothetical integral membrane protein</fullName>
    </submittedName>
</protein>
<evidence type="ECO:0000256" key="6">
    <source>
        <dbReference type="ARBA" id="ARBA00023136"/>
    </source>
</evidence>
<evidence type="ECO:0000313" key="9">
    <source>
        <dbReference type="Proteomes" id="UP000199006"/>
    </source>
</evidence>
<keyword evidence="3" id="KW-1003">Cell membrane</keyword>
<feature type="transmembrane region" description="Helical" evidence="7">
    <location>
        <begin position="273"/>
        <end position="293"/>
    </location>
</feature>
<evidence type="ECO:0000256" key="3">
    <source>
        <dbReference type="ARBA" id="ARBA00022475"/>
    </source>
</evidence>
<proteinExistence type="inferred from homology"/>
<feature type="transmembrane region" description="Helical" evidence="7">
    <location>
        <begin position="12"/>
        <end position="29"/>
    </location>
</feature>
<keyword evidence="5 7" id="KW-1133">Transmembrane helix</keyword>
<comment type="subcellular location">
    <subcellularLocation>
        <location evidence="1">Cell membrane</location>
        <topology evidence="1">Multi-pass membrane protein</topology>
    </subcellularLocation>
</comment>
<feature type="transmembrane region" description="Helical" evidence="7">
    <location>
        <begin position="123"/>
        <end position="145"/>
    </location>
</feature>
<dbReference type="RefSeq" id="WP_089861755.1">
    <property type="nucleotide sequence ID" value="NZ_FOTI01000021.1"/>
</dbReference>
<organism evidence="8 9">
    <name type="scientific">Halanaerobium salsuginis</name>
    <dbReference type="NCBI Taxonomy" id="29563"/>
    <lineage>
        <taxon>Bacteria</taxon>
        <taxon>Bacillati</taxon>
        <taxon>Bacillota</taxon>
        <taxon>Clostridia</taxon>
        <taxon>Halanaerobiales</taxon>
        <taxon>Halanaerobiaceae</taxon>
        <taxon>Halanaerobium</taxon>
    </lineage>
</organism>
<comment type="similarity">
    <text evidence="2">Belongs to the UPF0324 family.</text>
</comment>
<dbReference type="Proteomes" id="UP000199006">
    <property type="component" value="Unassembled WGS sequence"/>
</dbReference>
<keyword evidence="4 7" id="KW-0812">Transmembrane</keyword>
<dbReference type="AlphaFoldDB" id="A0A1I4JA78"/>
<gene>
    <name evidence="8" type="ORF">SAMN02983006_01657</name>
</gene>
<keyword evidence="6 7" id="KW-0472">Membrane</keyword>
<evidence type="ECO:0000313" key="8">
    <source>
        <dbReference type="EMBL" id="SFL63450.1"/>
    </source>
</evidence>
<evidence type="ECO:0000256" key="5">
    <source>
        <dbReference type="ARBA" id="ARBA00022989"/>
    </source>
</evidence>
<dbReference type="PANTHER" id="PTHR30106">
    <property type="entry name" value="INNER MEMBRANE PROTEIN YEIH-RELATED"/>
    <property type="match status" value="1"/>
</dbReference>
<feature type="transmembrane region" description="Helical" evidence="7">
    <location>
        <begin position="89"/>
        <end position="111"/>
    </location>
</feature>
<dbReference type="Pfam" id="PF03601">
    <property type="entry name" value="Cons_hypoth698"/>
    <property type="match status" value="1"/>
</dbReference>
<sequence length="329" mass="34571">MSYLISYLKENIKGLTLTILIAILANYLAKLIPNLGAVTSAIILGFILGNLIDLNDSYGPGVKFAEKKLLAAAIMLMGVKLQLNVLKELGFTSIMLIIFVVALTVFSGFIIGKLLGLNNKFGLLIGIGNAICGSSAIAASAPVIGNTEEEIGLSVSVVNLLGTIGIFTLPFLARLIGLNNTNSGLLIGTTLQATGQVVAAGFSVNDLVGRIATIVKMGRILMLGPVVVLLSLLFNDKSKSKQAKVKIPTFIIGFLILGILASLNLIPNLLIDYLKIISHLLLITAMAAIGLKIKISALLKQGPKTLLVGLGTAWIQVAGAALLVILFFK</sequence>
<feature type="transmembrane region" description="Helical" evidence="7">
    <location>
        <begin position="247"/>
        <end position="267"/>
    </location>
</feature>
<evidence type="ECO:0000256" key="1">
    <source>
        <dbReference type="ARBA" id="ARBA00004651"/>
    </source>
</evidence>
<feature type="transmembrane region" description="Helical" evidence="7">
    <location>
        <begin position="217"/>
        <end position="235"/>
    </location>
</feature>
<reference evidence="8 9" key="1">
    <citation type="submission" date="2016-10" db="EMBL/GenBank/DDBJ databases">
        <authorList>
            <person name="de Groot N.N."/>
        </authorList>
    </citation>
    <scope>NUCLEOTIDE SEQUENCE [LARGE SCALE GENOMIC DNA]</scope>
    <source>
        <strain evidence="8 9">ATCC 51327</strain>
    </source>
</reference>
<dbReference type="OrthoDB" id="9811391at2"/>
<feature type="transmembrane region" description="Helical" evidence="7">
    <location>
        <begin position="305"/>
        <end position="328"/>
    </location>
</feature>
<evidence type="ECO:0000256" key="2">
    <source>
        <dbReference type="ARBA" id="ARBA00007977"/>
    </source>
</evidence>
<keyword evidence="9" id="KW-1185">Reference proteome</keyword>
<accession>A0A1I4JA78</accession>
<dbReference type="InterPro" id="IPR018383">
    <property type="entry name" value="UPF0324_pro"/>
</dbReference>
<dbReference type="EMBL" id="FOTI01000021">
    <property type="protein sequence ID" value="SFL63450.1"/>
    <property type="molecule type" value="Genomic_DNA"/>
</dbReference>
<dbReference type="PANTHER" id="PTHR30106:SF2">
    <property type="entry name" value="UPF0324 INNER MEMBRANE PROTEIN YEIH"/>
    <property type="match status" value="1"/>
</dbReference>